<name>F4SAP7_MELLP</name>
<evidence type="ECO:0000256" key="1">
    <source>
        <dbReference type="SAM" id="MobiDB-lite"/>
    </source>
</evidence>
<evidence type="ECO:0000313" key="3">
    <source>
        <dbReference type="Proteomes" id="UP000001072"/>
    </source>
</evidence>
<dbReference type="RefSeq" id="XP_007418477.1">
    <property type="nucleotide sequence ID" value="XM_007418415.1"/>
</dbReference>
<dbReference type="eggNOG" id="ENOG502S3H3">
    <property type="taxonomic scope" value="Eukaryota"/>
</dbReference>
<proteinExistence type="predicted"/>
<dbReference type="AlphaFoldDB" id="F4SAP7"/>
<dbReference type="GeneID" id="18925056"/>
<dbReference type="HOGENOM" id="CLU_662356_0_0_1"/>
<dbReference type="Proteomes" id="UP000001072">
    <property type="component" value="Unassembled WGS sequence"/>
</dbReference>
<feature type="region of interest" description="Disordered" evidence="1">
    <location>
        <begin position="62"/>
        <end position="85"/>
    </location>
</feature>
<dbReference type="EMBL" id="GL883180">
    <property type="protein sequence ID" value="EGF98282.1"/>
    <property type="molecule type" value="Genomic_DNA"/>
</dbReference>
<feature type="compositionally biased region" description="Basic and acidic residues" evidence="1">
    <location>
        <begin position="209"/>
        <end position="226"/>
    </location>
</feature>
<accession>F4SAP7</accession>
<reference evidence="3" key="1">
    <citation type="journal article" date="2011" name="Proc. Natl. Acad. Sci. U.S.A.">
        <title>Obligate biotrophy features unraveled by the genomic analysis of rust fungi.</title>
        <authorList>
            <person name="Duplessis S."/>
            <person name="Cuomo C.A."/>
            <person name="Lin Y.-C."/>
            <person name="Aerts A."/>
            <person name="Tisserant E."/>
            <person name="Veneault-Fourrey C."/>
            <person name="Joly D.L."/>
            <person name="Hacquard S."/>
            <person name="Amselem J."/>
            <person name="Cantarel B.L."/>
            <person name="Chiu R."/>
            <person name="Coutinho P.M."/>
            <person name="Feau N."/>
            <person name="Field M."/>
            <person name="Frey P."/>
            <person name="Gelhaye E."/>
            <person name="Goldberg J."/>
            <person name="Grabherr M.G."/>
            <person name="Kodira C.D."/>
            <person name="Kohler A."/>
            <person name="Kuees U."/>
            <person name="Lindquist E.A."/>
            <person name="Lucas S.M."/>
            <person name="Mago R."/>
            <person name="Mauceli E."/>
            <person name="Morin E."/>
            <person name="Murat C."/>
            <person name="Pangilinan J.L."/>
            <person name="Park R."/>
            <person name="Pearson M."/>
            <person name="Quesneville H."/>
            <person name="Rouhier N."/>
            <person name="Sakthikumar S."/>
            <person name="Salamov A.A."/>
            <person name="Schmutz J."/>
            <person name="Selles B."/>
            <person name="Shapiro H."/>
            <person name="Tanguay P."/>
            <person name="Tuskan G.A."/>
            <person name="Henrissat B."/>
            <person name="Van de Peer Y."/>
            <person name="Rouze P."/>
            <person name="Ellis J.G."/>
            <person name="Dodds P.N."/>
            <person name="Schein J.E."/>
            <person name="Zhong S."/>
            <person name="Hamelin R.C."/>
            <person name="Grigoriev I.V."/>
            <person name="Szabo L.J."/>
            <person name="Martin F."/>
        </authorList>
    </citation>
    <scope>NUCLEOTIDE SEQUENCE [LARGE SCALE GENOMIC DNA]</scope>
    <source>
        <strain evidence="3">98AG31 / pathotype 3-4-7</strain>
    </source>
</reference>
<sequence length="415" mass="45045">MASAPLIVLPAPAETQMLAHNGDRVELDKYVKGFPIPHGYKINIAHSSKDNCNICHYECHRGGKPSKPKPRTNVGNTTEPNQPPFTRVTRSIKIECPFRLTAQYDTTSKLWTLVHVCIGHNHGPIQPVPDLGNPPNPDLPTSDANKEVIAAQIPGATASPTMAIAGSFDQEELDLALRFLGQMDDNESEPNGTQHIQTITNEPIGAAHHSSDKENRVPELQEKEGNEETEAIEDAKGGANKNTTKSYIDFLLGPTPQNCSTPSRGCDVGHETEDCSLAVEIPIGHQGPQESQASNITITPPDTQCASPSTMINYSAPAQMKKRKRVKSKDLPANSEITAPRATRAGALRNSSAPSQSSRRISQKTSSFISSVWLICCCLDCFCKGPQSSCFELVSVTFYKGQLKLYLLFCSSVVV</sequence>
<gene>
    <name evidence="2" type="ORF">MELLADRAFT_113670</name>
</gene>
<feature type="region of interest" description="Disordered" evidence="1">
    <location>
        <begin position="206"/>
        <end position="232"/>
    </location>
</feature>
<feature type="compositionally biased region" description="Low complexity" evidence="1">
    <location>
        <begin position="349"/>
        <end position="359"/>
    </location>
</feature>
<dbReference type="STRING" id="747676.F4SAP7"/>
<feature type="region of interest" description="Disordered" evidence="1">
    <location>
        <begin position="286"/>
        <end position="359"/>
    </location>
</feature>
<dbReference type="KEGG" id="mlr:MELLADRAFT_113670"/>
<keyword evidence="3" id="KW-1185">Reference proteome</keyword>
<feature type="compositionally biased region" description="Polar residues" evidence="1">
    <location>
        <begin position="288"/>
        <end position="313"/>
    </location>
</feature>
<evidence type="ECO:0000313" key="2">
    <source>
        <dbReference type="EMBL" id="EGF98282.1"/>
    </source>
</evidence>
<dbReference type="VEuPathDB" id="FungiDB:MELLADRAFT_113670"/>
<organism evidence="3">
    <name type="scientific">Melampsora larici-populina (strain 98AG31 / pathotype 3-4-7)</name>
    <name type="common">Poplar leaf rust fungus</name>
    <dbReference type="NCBI Taxonomy" id="747676"/>
    <lineage>
        <taxon>Eukaryota</taxon>
        <taxon>Fungi</taxon>
        <taxon>Dikarya</taxon>
        <taxon>Basidiomycota</taxon>
        <taxon>Pucciniomycotina</taxon>
        <taxon>Pucciniomycetes</taxon>
        <taxon>Pucciniales</taxon>
        <taxon>Melampsoraceae</taxon>
        <taxon>Melampsora</taxon>
    </lineage>
</organism>
<protein>
    <submittedName>
        <fullName evidence="2">Uncharacterized protein</fullName>
    </submittedName>
</protein>
<dbReference type="InParanoid" id="F4SAP7"/>